<dbReference type="EMBL" id="CP050298">
    <property type="protein sequence ID" value="QND61801.1"/>
    <property type="molecule type" value="Genomic_DNA"/>
</dbReference>
<geneLocation type="plasmid" evidence="3 4">
    <name>p_3</name>
</geneLocation>
<dbReference type="PROSITE" id="PS51664">
    <property type="entry name" value="YCAO"/>
    <property type="match status" value="1"/>
</dbReference>
<accession>A0A7G6T4W9</accession>
<name>A0A7G6T4W9_9HYPH</name>
<dbReference type="Gene3D" id="3.30.160.660">
    <property type="match status" value="1"/>
</dbReference>
<dbReference type="PANTHER" id="PTHR37809:SF1">
    <property type="entry name" value="RIBOSOMAL PROTEIN S12 METHYLTHIOTRANSFERASE ACCESSORY FACTOR YCAO"/>
    <property type="match status" value="1"/>
</dbReference>
<evidence type="ECO:0000256" key="1">
    <source>
        <dbReference type="SAM" id="MobiDB-lite"/>
    </source>
</evidence>
<feature type="domain" description="YcaO" evidence="2">
    <location>
        <begin position="41"/>
        <end position="322"/>
    </location>
</feature>
<dbReference type="Gene3D" id="3.30.1330.230">
    <property type="match status" value="1"/>
</dbReference>
<evidence type="ECO:0000313" key="4">
    <source>
        <dbReference type="Proteomes" id="UP000515465"/>
    </source>
</evidence>
<dbReference type="AlphaFoldDB" id="A0A7G6T4W9"/>
<gene>
    <name evidence="3" type="ORF">HB778_36955</name>
</gene>
<dbReference type="InterPro" id="IPR003776">
    <property type="entry name" value="YcaO-like_dom"/>
</dbReference>
<dbReference type="RefSeq" id="WP_183465555.1">
    <property type="nucleotide sequence ID" value="NZ_CP050298.1"/>
</dbReference>
<evidence type="ECO:0000259" key="2">
    <source>
        <dbReference type="PROSITE" id="PS51664"/>
    </source>
</evidence>
<protein>
    <recommendedName>
        <fullName evidence="2">YcaO domain-containing protein</fullName>
    </recommendedName>
</protein>
<dbReference type="Proteomes" id="UP000515465">
    <property type="component" value="Plasmid p_3"/>
</dbReference>
<dbReference type="Pfam" id="PF02624">
    <property type="entry name" value="YcaO"/>
    <property type="match status" value="1"/>
</dbReference>
<dbReference type="PANTHER" id="PTHR37809">
    <property type="entry name" value="RIBOSOMAL PROTEIN S12 METHYLTHIOTRANSFERASE ACCESSORY FACTOR YCAO"/>
    <property type="match status" value="1"/>
</dbReference>
<feature type="compositionally biased region" description="Basic residues" evidence="1">
    <location>
        <begin position="311"/>
        <end position="322"/>
    </location>
</feature>
<proteinExistence type="predicted"/>
<reference evidence="4" key="1">
    <citation type="journal article" date="2020" name="Mol. Plant Microbe">
        <title>Rhizobial microsymbionts of the narrowly endemic Oxytropis species growing in Kamchatka are characterized by significant genetic diversity and possess a set of genes that are associated with T3SS and T6SS secretion systems and can affect the development of symbiosis.</title>
        <authorList>
            <person name="Safronova V."/>
            <person name="Guro P."/>
            <person name="Sazanova A."/>
            <person name="Kuznetsova I."/>
            <person name="Belimov A."/>
            <person name="Yakubov V."/>
            <person name="Chirak E."/>
            <person name="Afonin A."/>
            <person name="Gogolev Y."/>
            <person name="Andronov E."/>
            <person name="Tikhonovich I."/>
        </authorList>
    </citation>
    <scope>NUCLEOTIDE SEQUENCE [LARGE SCALE GENOMIC DNA]</scope>
    <source>
        <strain evidence="4">583</strain>
        <plasmid evidence="4">p_3</plasmid>
    </source>
</reference>
<feature type="region of interest" description="Disordered" evidence="1">
    <location>
        <begin position="303"/>
        <end position="322"/>
    </location>
</feature>
<keyword evidence="3" id="KW-0614">Plasmid</keyword>
<evidence type="ECO:0000313" key="3">
    <source>
        <dbReference type="EMBL" id="QND61801.1"/>
    </source>
</evidence>
<sequence length="322" mass="36442">MSNSFRNFDLKTPRFRLSASYPASIYEPAVFSAVDHLAVNGHGFGFDGDAHIKAIGEYLERYAAFRTIQPTHTGRLHEMGLSNAEQVALQGVLLQTCQPDISKEDLVEHAFNLVEVQRFSTGERCLYPAVYLSLHRFSGCRDADFLPVRDTFGSAIHPDRATAFRSALLEFVERQCTTAMWVSRRCNKMAPLYENLLGRGKAGTTCRQMTREGSVTVYDISFLKGVSVLFAEYRSRKEDDIINFACGCAADYDAETAVLKAFTEVWQTSLLLPQMEFFGMHEYGSDKLKADFRAANRPDFELEVRVAPPPHRPRNRKRNAER</sequence>
<organism evidence="3 4">
    <name type="scientific">Mesorhizobium huakuii</name>
    <dbReference type="NCBI Taxonomy" id="28104"/>
    <lineage>
        <taxon>Bacteria</taxon>
        <taxon>Pseudomonadati</taxon>
        <taxon>Pseudomonadota</taxon>
        <taxon>Alphaproteobacteria</taxon>
        <taxon>Hyphomicrobiales</taxon>
        <taxon>Phyllobacteriaceae</taxon>
        <taxon>Mesorhizobium</taxon>
    </lineage>
</organism>